<sequence>METPTDFEVADDAPSARAAETEAMVRAAWLYFIGEMNQSEIADRLGLSRVKVNRLIAAARSEGVVDVRIVHPSIALIELENRMCHAYQLDSCRVVPAAGEGGESEIDKRFVAIAAAETLARGVAQKPDGVFALSWGTTMAAVAHAYRGARAPRARFVSVMGSLTRKAASNPYEVVHRIAERTGGEGYFIPAPYLADTMADREVLMAQRTVRTSLDLARSADLAMSGVTEATPNSFLVAQKLVTIEELEDCRANGAVGSFAGLFFDRDGRFVDCDVNRRRVGVSGETFRGLNTVGIAAGRSKIESVLAALRGGVFRHLVTDETVALGLLAEAG</sequence>
<evidence type="ECO:0000313" key="8">
    <source>
        <dbReference type="Proteomes" id="UP000758856"/>
    </source>
</evidence>
<dbReference type="Pfam" id="PF04198">
    <property type="entry name" value="Sugar-bind"/>
    <property type="match status" value="1"/>
</dbReference>
<dbReference type="GO" id="GO:0003677">
    <property type="term" value="F:DNA binding"/>
    <property type="evidence" value="ECO:0007669"/>
    <property type="project" value="UniProtKB-KW"/>
</dbReference>
<reference evidence="6" key="1">
    <citation type="journal article" date="2014" name="Int. J. Syst. Evol. Microbiol.">
        <title>Complete genome sequence of Corynebacterium casei LMG S-19264T (=DSM 44701T), isolated from a smear-ripened cheese.</title>
        <authorList>
            <consortium name="US DOE Joint Genome Institute (JGI-PGF)"/>
            <person name="Walter F."/>
            <person name="Albersmeier A."/>
            <person name="Kalinowski J."/>
            <person name="Ruckert C."/>
        </authorList>
    </citation>
    <scope>NUCLEOTIDE SEQUENCE</scope>
    <source>
        <strain evidence="6">VKM B-1606</strain>
    </source>
</reference>
<dbReference type="EMBL" id="BSFF01000001">
    <property type="protein sequence ID" value="GLK54459.1"/>
    <property type="molecule type" value="Genomic_DNA"/>
</dbReference>
<accession>A0A9W6ISB3</accession>
<name>A0A9W6ISB3_9HYPH</name>
<evidence type="ECO:0000256" key="2">
    <source>
        <dbReference type="ARBA" id="ARBA00023015"/>
    </source>
</evidence>
<evidence type="ECO:0000313" key="7">
    <source>
        <dbReference type="EMBL" id="MBM7851402.1"/>
    </source>
</evidence>
<evidence type="ECO:0000259" key="5">
    <source>
        <dbReference type="Pfam" id="PF04198"/>
    </source>
</evidence>
<dbReference type="InterPro" id="IPR037171">
    <property type="entry name" value="NagB/RpiA_transferase-like"/>
</dbReference>
<dbReference type="SUPFAM" id="SSF100950">
    <property type="entry name" value="NagB/RpiA/CoA transferase-like"/>
    <property type="match status" value="1"/>
</dbReference>
<organism evidence="6 9">
    <name type="scientific">Methylopila capsulata</name>
    <dbReference type="NCBI Taxonomy" id="61654"/>
    <lineage>
        <taxon>Bacteria</taxon>
        <taxon>Pseudomonadati</taxon>
        <taxon>Pseudomonadota</taxon>
        <taxon>Alphaproteobacteria</taxon>
        <taxon>Hyphomicrobiales</taxon>
        <taxon>Methylopilaceae</taxon>
        <taxon>Methylopila</taxon>
    </lineage>
</organism>
<dbReference type="RefSeq" id="WP_204949822.1">
    <property type="nucleotide sequence ID" value="NZ_BSFF01000001.1"/>
</dbReference>
<dbReference type="Proteomes" id="UP000758856">
    <property type="component" value="Unassembled WGS sequence"/>
</dbReference>
<gene>
    <name evidence="6" type="ORF">GCM10008170_04780</name>
    <name evidence="7" type="ORF">JOD31_001627</name>
</gene>
<dbReference type="InterPro" id="IPR051054">
    <property type="entry name" value="SorC_transcr_regulators"/>
</dbReference>
<evidence type="ECO:0000256" key="4">
    <source>
        <dbReference type="ARBA" id="ARBA00023163"/>
    </source>
</evidence>
<comment type="caution">
    <text evidence="6">The sequence shown here is derived from an EMBL/GenBank/DDBJ whole genome shotgun (WGS) entry which is preliminary data.</text>
</comment>
<reference evidence="7 8" key="2">
    <citation type="submission" date="2021-01" db="EMBL/GenBank/DDBJ databases">
        <title>Genomic Encyclopedia of Type Strains, Phase IV (KMG-IV): sequencing the most valuable type-strain genomes for metagenomic binning, comparative biology and taxonomic classification.</title>
        <authorList>
            <person name="Goeker M."/>
        </authorList>
    </citation>
    <scope>NUCLEOTIDE SEQUENCE [LARGE SCALE GENOMIC DNA]</scope>
    <source>
        <strain evidence="7 8">DSM 6130</strain>
    </source>
</reference>
<protein>
    <submittedName>
        <fullName evidence="6 7">DNA-binding transcriptional regulator</fullName>
    </submittedName>
</protein>
<dbReference type="EMBL" id="JAFBCY010000002">
    <property type="protein sequence ID" value="MBM7851402.1"/>
    <property type="molecule type" value="Genomic_DNA"/>
</dbReference>
<reference evidence="6" key="3">
    <citation type="submission" date="2023-01" db="EMBL/GenBank/DDBJ databases">
        <authorList>
            <person name="Sun Q."/>
            <person name="Evtushenko L."/>
        </authorList>
    </citation>
    <scope>NUCLEOTIDE SEQUENCE</scope>
    <source>
        <strain evidence="6">VKM B-1606</strain>
    </source>
</reference>
<dbReference type="GO" id="GO:0030246">
    <property type="term" value="F:carbohydrate binding"/>
    <property type="evidence" value="ECO:0007669"/>
    <property type="project" value="InterPro"/>
</dbReference>
<keyword evidence="3 6" id="KW-0238">DNA-binding</keyword>
<dbReference type="Gene3D" id="1.10.10.10">
    <property type="entry name" value="Winged helix-like DNA-binding domain superfamily/Winged helix DNA-binding domain"/>
    <property type="match status" value="1"/>
</dbReference>
<evidence type="ECO:0000256" key="3">
    <source>
        <dbReference type="ARBA" id="ARBA00023125"/>
    </source>
</evidence>
<dbReference type="AlphaFoldDB" id="A0A9W6ISB3"/>
<dbReference type="PANTHER" id="PTHR34294:SF1">
    <property type="entry name" value="TRANSCRIPTIONAL REGULATOR LSRR"/>
    <property type="match status" value="1"/>
</dbReference>
<dbReference type="InterPro" id="IPR036388">
    <property type="entry name" value="WH-like_DNA-bd_sf"/>
</dbReference>
<feature type="domain" description="Sugar-binding" evidence="5">
    <location>
        <begin position="74"/>
        <end position="329"/>
    </location>
</feature>
<dbReference type="Proteomes" id="UP001143400">
    <property type="component" value="Unassembled WGS sequence"/>
</dbReference>
<evidence type="ECO:0000313" key="9">
    <source>
        <dbReference type="Proteomes" id="UP001143400"/>
    </source>
</evidence>
<proteinExistence type="inferred from homology"/>
<dbReference type="Gene3D" id="3.40.50.1360">
    <property type="match status" value="1"/>
</dbReference>
<dbReference type="InterPro" id="IPR007324">
    <property type="entry name" value="Sugar-bd_dom_put"/>
</dbReference>
<evidence type="ECO:0000313" key="6">
    <source>
        <dbReference type="EMBL" id="GLK54459.1"/>
    </source>
</evidence>
<keyword evidence="8" id="KW-1185">Reference proteome</keyword>
<evidence type="ECO:0000256" key="1">
    <source>
        <dbReference type="ARBA" id="ARBA00010466"/>
    </source>
</evidence>
<comment type="similarity">
    <text evidence="1">Belongs to the SorC transcriptional regulatory family.</text>
</comment>
<keyword evidence="2" id="KW-0805">Transcription regulation</keyword>
<dbReference type="PANTHER" id="PTHR34294">
    <property type="entry name" value="TRANSCRIPTIONAL REGULATOR-RELATED"/>
    <property type="match status" value="1"/>
</dbReference>
<keyword evidence="4" id="KW-0804">Transcription</keyword>